<sequence length="145" mass="16821">MRERPLKLKIRLDYQGQTKPSGFFFRGNKLEKAAEEVREQKITMLRNVPLPGLTVEDIDASGNVYTVTDEISGAETAYAPVILTISADSIADVIRFVMRDEFRQVEILEPGEMVLKREEVERILFQIREELQSYRLLMERKMNGR</sequence>
<evidence type="ECO:0000313" key="2">
    <source>
        <dbReference type="Proteomes" id="UP000197032"/>
    </source>
</evidence>
<organism evidence="1 2">
    <name type="scientific">Calderihabitans maritimus</name>
    <dbReference type="NCBI Taxonomy" id="1246530"/>
    <lineage>
        <taxon>Bacteria</taxon>
        <taxon>Bacillati</taxon>
        <taxon>Bacillota</taxon>
        <taxon>Clostridia</taxon>
        <taxon>Neomoorellales</taxon>
        <taxon>Calderihabitantaceae</taxon>
        <taxon>Calderihabitans</taxon>
    </lineage>
</organism>
<dbReference type="AlphaFoldDB" id="A0A1Z5HNB0"/>
<dbReference type="EMBL" id="BDGJ01000003">
    <property type="protein sequence ID" value="GAW91009.1"/>
    <property type="molecule type" value="Genomic_DNA"/>
</dbReference>
<proteinExistence type="predicted"/>
<keyword evidence="2" id="KW-1185">Reference proteome</keyword>
<reference evidence="2" key="1">
    <citation type="journal article" date="2017" name="Appl. Environ. Microbiol.">
        <title>Genomic analysis of Calderihabitans maritimus KKC1, a thermophilic hydrogenogenic carboxydotrophic bacterium isolated from marine sediment.</title>
        <authorList>
            <person name="Omae K."/>
            <person name="Yoneda Y."/>
            <person name="Fukuyama Y."/>
            <person name="Yoshida T."/>
            <person name="Sako Y."/>
        </authorList>
    </citation>
    <scope>NUCLEOTIDE SEQUENCE [LARGE SCALE GENOMIC DNA]</scope>
    <source>
        <strain evidence="2">KKC1</strain>
    </source>
</reference>
<name>A0A1Z5HNB0_9FIRM</name>
<dbReference type="RefSeq" id="WP_088552608.1">
    <property type="nucleotide sequence ID" value="NZ_BDGJ01000003.1"/>
</dbReference>
<gene>
    <name evidence="1" type="ORF">KKC1_01710</name>
</gene>
<dbReference type="OrthoDB" id="1723695at2"/>
<dbReference type="Proteomes" id="UP000197032">
    <property type="component" value="Unassembled WGS sequence"/>
</dbReference>
<protein>
    <submittedName>
        <fullName evidence="1">Uncharacterized protein</fullName>
    </submittedName>
</protein>
<evidence type="ECO:0000313" key="1">
    <source>
        <dbReference type="EMBL" id="GAW91009.1"/>
    </source>
</evidence>
<comment type="caution">
    <text evidence="1">The sequence shown here is derived from an EMBL/GenBank/DDBJ whole genome shotgun (WGS) entry which is preliminary data.</text>
</comment>
<accession>A0A1Z5HNB0</accession>